<protein>
    <submittedName>
        <fullName evidence="4">2-hydroxyacid dehydrogenase</fullName>
    </submittedName>
</protein>
<evidence type="ECO:0000259" key="3">
    <source>
        <dbReference type="Pfam" id="PF02826"/>
    </source>
</evidence>
<dbReference type="GO" id="GO:0051287">
    <property type="term" value="F:NAD binding"/>
    <property type="evidence" value="ECO:0007669"/>
    <property type="project" value="InterPro"/>
</dbReference>
<dbReference type="PROSITE" id="PS00671">
    <property type="entry name" value="D_2_HYDROXYACID_DH_3"/>
    <property type="match status" value="1"/>
</dbReference>
<dbReference type="PANTHER" id="PTHR10996:SF178">
    <property type="entry name" value="2-HYDROXYACID DEHYDROGENASE YGL185C-RELATED"/>
    <property type="match status" value="1"/>
</dbReference>
<name>A0A895YC91_9ACTN</name>
<dbReference type="GO" id="GO:0005829">
    <property type="term" value="C:cytosol"/>
    <property type="evidence" value="ECO:0007669"/>
    <property type="project" value="TreeGrafter"/>
</dbReference>
<keyword evidence="5" id="KW-1185">Reference proteome</keyword>
<keyword evidence="1" id="KW-0560">Oxidoreductase</keyword>
<evidence type="ECO:0000313" key="5">
    <source>
        <dbReference type="Proteomes" id="UP000662857"/>
    </source>
</evidence>
<dbReference type="PANTHER" id="PTHR10996">
    <property type="entry name" value="2-HYDROXYACID DEHYDROGENASE-RELATED"/>
    <property type="match status" value="1"/>
</dbReference>
<dbReference type="InterPro" id="IPR036291">
    <property type="entry name" value="NAD(P)-bd_dom_sf"/>
</dbReference>
<sequence>MRVWVPYEDLVEQLPEPLRVDVYDGTGEPPPTADEVSLYVAPYTFEQGPLELIGQLPKLRVVQTLTAGYEHVLPYLPEGVALCNAGRLHDASTAELAVTLMLASLRGVPDFVRGQDAGQWRHERRRSLADRTVLIVGYGGIGSAVERRLDGFEVQVTRVARRERKGVAEFSALPELLPQADVVVICVPLTEQTRGIVDAEFLRLMPDGALLVNVARGGVVDTDALVAEVGAGRLTAALDVTDPEPLPAGHPLWTAPGVLLSPHVGGNSTAFEPRARELIRGQLERYARGERLLHKVVPAGVEPDLD</sequence>
<dbReference type="InterPro" id="IPR029753">
    <property type="entry name" value="D-isomer_DH_CS"/>
</dbReference>
<gene>
    <name evidence="4" type="ORF">JQS43_01545</name>
</gene>
<dbReference type="Pfam" id="PF02826">
    <property type="entry name" value="2-Hacid_dh_C"/>
    <property type="match status" value="1"/>
</dbReference>
<dbReference type="RefSeq" id="WP_239677259.1">
    <property type="nucleotide sequence ID" value="NZ_CP070499.1"/>
</dbReference>
<feature type="domain" description="D-isomer specific 2-hydroxyacid dehydrogenase NAD-binding" evidence="3">
    <location>
        <begin position="98"/>
        <end position="265"/>
    </location>
</feature>
<dbReference type="EMBL" id="CP070499">
    <property type="protein sequence ID" value="QSB15091.1"/>
    <property type="molecule type" value="Genomic_DNA"/>
</dbReference>
<dbReference type="InterPro" id="IPR006140">
    <property type="entry name" value="D-isomer_DH_NAD-bd"/>
</dbReference>
<dbReference type="CDD" id="cd12166">
    <property type="entry name" value="2-Hacid_dh_7"/>
    <property type="match status" value="1"/>
</dbReference>
<reference evidence="4" key="1">
    <citation type="submission" date="2021-02" db="EMBL/GenBank/DDBJ databases">
        <title>Natrosporangium hydrolyticum gen. nov., sp. nov, a haloalkaliphilic actinobacterium from a soda solonchak soil.</title>
        <authorList>
            <person name="Sorokin D.Y."/>
            <person name="Khijniak T.V."/>
            <person name="Zakharycheva A.P."/>
            <person name="Boueva O.V."/>
            <person name="Ariskina E.V."/>
            <person name="Hahnke R.L."/>
            <person name="Bunk B."/>
            <person name="Sproer C."/>
            <person name="Schumann P."/>
            <person name="Evtushenko L.I."/>
            <person name="Kublanov I.V."/>
        </authorList>
    </citation>
    <scope>NUCLEOTIDE SEQUENCE</scope>
    <source>
        <strain evidence="4">DSM 106523</strain>
    </source>
</reference>
<dbReference type="InterPro" id="IPR050223">
    <property type="entry name" value="D-isomer_2-hydroxyacid_DH"/>
</dbReference>
<proteinExistence type="predicted"/>
<evidence type="ECO:0000313" key="4">
    <source>
        <dbReference type="EMBL" id="QSB15091.1"/>
    </source>
</evidence>
<dbReference type="SUPFAM" id="SSF52283">
    <property type="entry name" value="Formate/glycerate dehydrogenase catalytic domain-like"/>
    <property type="match status" value="1"/>
</dbReference>
<dbReference type="SUPFAM" id="SSF51735">
    <property type="entry name" value="NAD(P)-binding Rossmann-fold domains"/>
    <property type="match status" value="1"/>
</dbReference>
<evidence type="ECO:0000256" key="1">
    <source>
        <dbReference type="ARBA" id="ARBA00023002"/>
    </source>
</evidence>
<dbReference type="Proteomes" id="UP000662857">
    <property type="component" value="Chromosome"/>
</dbReference>
<dbReference type="GO" id="GO:0016618">
    <property type="term" value="F:hydroxypyruvate reductase [NAD(P)H] activity"/>
    <property type="evidence" value="ECO:0007669"/>
    <property type="project" value="TreeGrafter"/>
</dbReference>
<evidence type="ECO:0000256" key="2">
    <source>
        <dbReference type="ARBA" id="ARBA00023027"/>
    </source>
</evidence>
<dbReference type="GO" id="GO:0030267">
    <property type="term" value="F:glyoxylate reductase (NADPH) activity"/>
    <property type="evidence" value="ECO:0007669"/>
    <property type="project" value="TreeGrafter"/>
</dbReference>
<dbReference type="Gene3D" id="3.40.50.720">
    <property type="entry name" value="NAD(P)-binding Rossmann-like Domain"/>
    <property type="match status" value="2"/>
</dbReference>
<keyword evidence="2" id="KW-0520">NAD</keyword>
<organism evidence="4 5">
    <name type="scientific">Natronosporangium hydrolyticum</name>
    <dbReference type="NCBI Taxonomy" id="2811111"/>
    <lineage>
        <taxon>Bacteria</taxon>
        <taxon>Bacillati</taxon>
        <taxon>Actinomycetota</taxon>
        <taxon>Actinomycetes</taxon>
        <taxon>Micromonosporales</taxon>
        <taxon>Micromonosporaceae</taxon>
        <taxon>Natronosporangium</taxon>
    </lineage>
</organism>
<dbReference type="AlphaFoldDB" id="A0A895YC91"/>
<accession>A0A895YC91</accession>
<dbReference type="KEGG" id="nhy:JQS43_01545"/>
<dbReference type="FunFam" id="3.40.50.720:FF:000593">
    <property type="entry name" value="Dihydrofolate reductase"/>
    <property type="match status" value="1"/>
</dbReference>